<proteinExistence type="predicted"/>
<dbReference type="AlphaFoldDB" id="A0AAU9IBY2"/>
<dbReference type="Proteomes" id="UP001162131">
    <property type="component" value="Unassembled WGS sequence"/>
</dbReference>
<dbReference type="EMBL" id="CAJZBQ010000009">
    <property type="protein sequence ID" value="CAG9312843.1"/>
    <property type="molecule type" value="Genomic_DNA"/>
</dbReference>
<organism evidence="1 2">
    <name type="scientific">Blepharisma stoltei</name>
    <dbReference type="NCBI Taxonomy" id="1481888"/>
    <lineage>
        <taxon>Eukaryota</taxon>
        <taxon>Sar</taxon>
        <taxon>Alveolata</taxon>
        <taxon>Ciliophora</taxon>
        <taxon>Postciliodesmatophora</taxon>
        <taxon>Heterotrichea</taxon>
        <taxon>Heterotrichida</taxon>
        <taxon>Blepharismidae</taxon>
        <taxon>Blepharisma</taxon>
    </lineage>
</organism>
<reference evidence="1" key="1">
    <citation type="submission" date="2021-09" db="EMBL/GenBank/DDBJ databases">
        <authorList>
            <consortium name="AG Swart"/>
            <person name="Singh M."/>
            <person name="Singh A."/>
            <person name="Seah K."/>
            <person name="Emmerich C."/>
        </authorList>
    </citation>
    <scope>NUCLEOTIDE SEQUENCE</scope>
    <source>
        <strain evidence="1">ATCC30299</strain>
    </source>
</reference>
<evidence type="ECO:0000313" key="2">
    <source>
        <dbReference type="Proteomes" id="UP001162131"/>
    </source>
</evidence>
<keyword evidence="2" id="KW-1185">Reference proteome</keyword>
<name>A0AAU9IBY2_9CILI</name>
<evidence type="ECO:0000313" key="1">
    <source>
        <dbReference type="EMBL" id="CAG9312843.1"/>
    </source>
</evidence>
<comment type="caution">
    <text evidence="1">The sequence shown here is derived from an EMBL/GenBank/DDBJ whole genome shotgun (WGS) entry which is preliminary data.</text>
</comment>
<accession>A0AAU9IBY2</accession>
<protein>
    <submittedName>
        <fullName evidence="1">Uncharacterized protein</fullName>
    </submittedName>
</protein>
<gene>
    <name evidence="1" type="ORF">BSTOLATCC_MIC7635</name>
</gene>
<sequence length="138" mass="16266">MEFTDFWKMIIKASSGIILIERTGGTLGLRRFLKNPEKDIWIQGYEFQNYYFLQSASGILSILSISKENQVEVTYKINLKSFDNKIPHILCDREKNSYYFQRFEEEGLRAYRINLKEWKLKIAGGLFYVKVTAKDNDS</sequence>